<gene>
    <name evidence="1" type="ORF">D4A35_02935</name>
</gene>
<organism evidence="1 2">
    <name type="scientific">Paraclostridium bifermentans</name>
    <name type="common">Clostridium bifermentans</name>
    <dbReference type="NCBI Taxonomy" id="1490"/>
    <lineage>
        <taxon>Bacteria</taxon>
        <taxon>Bacillati</taxon>
        <taxon>Bacillota</taxon>
        <taxon>Clostridia</taxon>
        <taxon>Peptostreptococcales</taxon>
        <taxon>Peptostreptococcaceae</taxon>
        <taxon>Paraclostridium</taxon>
    </lineage>
</organism>
<accession>A0A5P3XAF9</accession>
<proteinExistence type="predicted"/>
<dbReference type="EMBL" id="CP032452">
    <property type="protein sequence ID" value="QEZ67937.1"/>
    <property type="molecule type" value="Genomic_DNA"/>
</dbReference>
<evidence type="ECO:0000313" key="1">
    <source>
        <dbReference type="EMBL" id="QEZ67937.1"/>
    </source>
</evidence>
<dbReference type="RefSeq" id="WP_142730158.1">
    <property type="nucleotide sequence ID" value="NZ_BROK01000008.1"/>
</dbReference>
<dbReference type="AlphaFoldDB" id="A0A5P3XAF9"/>
<sequence>MYLPNKVTSVLAKIDKSYEVKYVDGKITSIYINEKDIKIEASSKGYSVNLKGGPIFLNDLKLLEPLLIRMGAIEMKKSKSKKEKVLNDKLIELFSKKKNTFSVEYIDSKVLSIKMDDPNLTIKKTGVGYTLIVNNESISIDNLSSLKKLLSKINVIQDDKETKKEISKNKNKNNKLLIEQLTLDLNQIKKEKYLWDAQIADVTKIK</sequence>
<reference evidence="1 2" key="1">
    <citation type="submission" date="2018-09" db="EMBL/GenBank/DDBJ databases">
        <title>A clostridial neurotoxin that targets Anopheles mosquitoes.</title>
        <authorList>
            <person name="Contreras E."/>
            <person name="Masuyer G."/>
            <person name="Qureshi N."/>
            <person name="Chawla S."/>
            <person name="Lim H.L."/>
            <person name="Chen J."/>
            <person name="Stenmark P."/>
            <person name="Gill S."/>
        </authorList>
    </citation>
    <scope>NUCLEOTIDE SEQUENCE [LARGE SCALE GENOMIC DNA]</scope>
    <source>
        <strain evidence="1 2">Cbm</strain>
    </source>
</reference>
<evidence type="ECO:0000313" key="2">
    <source>
        <dbReference type="Proteomes" id="UP000326961"/>
    </source>
</evidence>
<name>A0A5P3XAF9_PARBF</name>
<dbReference type="Proteomes" id="UP000326961">
    <property type="component" value="Chromosome"/>
</dbReference>
<protein>
    <submittedName>
        <fullName evidence="1">Uncharacterized protein</fullName>
    </submittedName>
</protein>